<evidence type="ECO:0000313" key="3">
    <source>
        <dbReference type="EMBL" id="QAA11738.1"/>
    </source>
</evidence>
<keyword evidence="2" id="KW-0472">Membrane</keyword>
<organism evidence="3">
    <name type="scientific">Eustigmatophyceae sp. Mont 10/10-1w</name>
    <dbReference type="NCBI Taxonomy" id="2506145"/>
    <lineage>
        <taxon>Eukaryota</taxon>
        <taxon>Sar</taxon>
        <taxon>Stramenopiles</taxon>
        <taxon>Ochrophyta</taxon>
        <taxon>Eustigmatophyceae</taxon>
    </lineage>
</organism>
<geneLocation type="plastid" evidence="3"/>
<dbReference type="EC" id="3.6.3.14" evidence="3"/>
<feature type="compositionally biased region" description="Basic residues" evidence="1">
    <location>
        <begin position="157"/>
        <end position="166"/>
    </location>
</feature>
<accession>A0A3R5V1U6</accession>
<dbReference type="AlphaFoldDB" id="A0A3R5V1U6"/>
<proteinExistence type="predicted"/>
<feature type="transmembrane region" description="Helical" evidence="2">
    <location>
        <begin position="18"/>
        <end position="36"/>
    </location>
</feature>
<dbReference type="EMBL" id="MK281455">
    <property type="protein sequence ID" value="QAA11738.1"/>
    <property type="molecule type" value="Genomic_DNA"/>
</dbReference>
<evidence type="ECO:0000256" key="2">
    <source>
        <dbReference type="SAM" id="Phobius"/>
    </source>
</evidence>
<name>A0A3R5V1U6_9STRA</name>
<reference evidence="3" key="1">
    <citation type="journal article" date="2019" name="Genome Biol. Evol.">
        <title>Plastid Genomes and Proteins Illuminate the Evolution of Eustigmatophyte Algae and Their Bacterial Endosymbionts.</title>
        <authorList>
            <person name="Sevcikova T."/>
            <person name="Yurchenko T."/>
            <person name="Fawley K.P."/>
            <person name="Amaral R."/>
            <person name="Strnad H."/>
            <person name="Santos L.M."/>
            <person name="Fawley M.W."/>
            <person name="Elias M."/>
        </authorList>
    </citation>
    <scope>NUCLEOTIDE SEQUENCE</scope>
</reference>
<protein>
    <submittedName>
        <fullName evidence="3">ATP synthase CF0 subunit I</fullName>
        <ecNumber evidence="3">3.6.3.14</ecNumber>
    </submittedName>
</protein>
<keyword evidence="3" id="KW-0378">Hydrolase</keyword>
<dbReference type="RefSeq" id="YP_009550805.1">
    <property type="nucleotide sequence ID" value="NC_040297.1"/>
</dbReference>
<evidence type="ECO:0000256" key="1">
    <source>
        <dbReference type="SAM" id="MobiDB-lite"/>
    </source>
</evidence>
<feature type="region of interest" description="Disordered" evidence="1">
    <location>
        <begin position="142"/>
        <end position="166"/>
    </location>
</feature>
<keyword evidence="2" id="KW-0812">Transmembrane</keyword>
<dbReference type="GO" id="GO:0016787">
    <property type="term" value="F:hydrolase activity"/>
    <property type="evidence" value="ECO:0007669"/>
    <property type="project" value="UniProtKB-KW"/>
</dbReference>
<keyword evidence="3" id="KW-0934">Plastid</keyword>
<keyword evidence="2" id="KW-1133">Transmembrane helix</keyword>
<gene>
    <name evidence="3" type="primary">atpF</name>
</gene>
<dbReference type="GeneID" id="38947886"/>
<sequence length="166" mass="19179">MAHESGFGLNTDILETNLINIVLLIGLLVFAFADSVRTNLKNRQDKICETLDNAANKLIVANFRYKDSVEFLEKLRKQALELQKEKIQELRKTRDISFSQFEPYVSEEIEAVKSLVFGGARSFDRELINNIFSLYDKHQTEPKLMGQNSNTNESKSFRKSSGQRRW</sequence>